<dbReference type="InterPro" id="IPR004176">
    <property type="entry name" value="Clp_R_N"/>
</dbReference>
<dbReference type="PANTHER" id="PTHR43572:SF38">
    <property type="entry name" value="PROTEIN SMAX1-LIKE 6"/>
    <property type="match status" value="1"/>
</dbReference>
<keyword evidence="7" id="KW-1185">Reference proteome</keyword>
<dbReference type="InterPro" id="IPR036628">
    <property type="entry name" value="Clp_N_dom_sf"/>
</dbReference>
<feature type="domain" description="Clp R" evidence="5">
    <location>
        <begin position="8"/>
        <end position="181"/>
    </location>
</feature>
<feature type="region of interest" description="Disordered" evidence="4">
    <location>
        <begin position="593"/>
        <end position="636"/>
    </location>
</feature>
<feature type="region of interest" description="Disordered" evidence="4">
    <location>
        <begin position="545"/>
        <end position="566"/>
    </location>
</feature>
<dbReference type="InterPro" id="IPR058954">
    <property type="entry name" value="AAA_lid_SMAX1"/>
</dbReference>
<dbReference type="EMBL" id="JACEFO010002802">
    <property type="protein sequence ID" value="KAF8648924.1"/>
    <property type="molecule type" value="Genomic_DNA"/>
</dbReference>
<evidence type="ECO:0000313" key="6">
    <source>
        <dbReference type="EMBL" id="KAF8648924.1"/>
    </source>
</evidence>
<dbReference type="InterPro" id="IPR027417">
    <property type="entry name" value="P-loop_NTPase"/>
</dbReference>
<evidence type="ECO:0000259" key="5">
    <source>
        <dbReference type="PROSITE" id="PS51903"/>
    </source>
</evidence>
<feature type="region of interest" description="Disordered" evidence="4">
    <location>
        <begin position="948"/>
        <end position="1004"/>
    </location>
</feature>
<feature type="region of interest" description="Disordered" evidence="4">
    <location>
        <begin position="666"/>
        <end position="688"/>
    </location>
</feature>
<dbReference type="PROSITE" id="PS51903">
    <property type="entry name" value="CLP_R"/>
    <property type="match status" value="1"/>
</dbReference>
<dbReference type="Pfam" id="PF23569">
    <property type="entry name" value="NBD_SMAX1"/>
    <property type="match status" value="1"/>
</dbReference>
<evidence type="ECO:0000256" key="1">
    <source>
        <dbReference type="ARBA" id="ARBA00008675"/>
    </source>
</evidence>
<comment type="caution">
    <text evidence="6">The sequence shown here is derived from an EMBL/GenBank/DDBJ whole genome shotgun (WGS) entry which is preliminary data.</text>
</comment>
<protein>
    <recommendedName>
        <fullName evidence="5">Clp R domain-containing protein</fullName>
    </recommendedName>
</protein>
<proteinExistence type="inferred from homology"/>
<evidence type="ECO:0000256" key="2">
    <source>
        <dbReference type="ARBA" id="ARBA00022737"/>
    </source>
</evidence>
<dbReference type="Gene3D" id="1.10.1780.10">
    <property type="entry name" value="Clp, N-terminal domain"/>
    <property type="match status" value="1"/>
</dbReference>
<dbReference type="Pfam" id="PF26587">
    <property type="entry name" value="AAA_lid_SMAX1"/>
    <property type="match status" value="1"/>
</dbReference>
<name>A0A835DVH2_9POAL</name>
<organism evidence="6 7">
    <name type="scientific">Digitaria exilis</name>
    <dbReference type="NCBI Taxonomy" id="1010633"/>
    <lineage>
        <taxon>Eukaryota</taxon>
        <taxon>Viridiplantae</taxon>
        <taxon>Streptophyta</taxon>
        <taxon>Embryophyta</taxon>
        <taxon>Tracheophyta</taxon>
        <taxon>Spermatophyta</taxon>
        <taxon>Magnoliopsida</taxon>
        <taxon>Liliopsida</taxon>
        <taxon>Poales</taxon>
        <taxon>Poaceae</taxon>
        <taxon>PACMAD clade</taxon>
        <taxon>Panicoideae</taxon>
        <taxon>Panicodae</taxon>
        <taxon>Paniceae</taxon>
        <taxon>Anthephorinae</taxon>
        <taxon>Digitaria</taxon>
    </lineage>
</organism>
<dbReference type="AlphaFoldDB" id="A0A835DVH2"/>
<dbReference type="Proteomes" id="UP000636709">
    <property type="component" value="Unassembled WGS sequence"/>
</dbReference>
<evidence type="ECO:0000256" key="3">
    <source>
        <dbReference type="PROSITE-ProRule" id="PRU01251"/>
    </source>
</evidence>
<feature type="compositionally biased region" description="Polar residues" evidence="4">
    <location>
        <begin position="546"/>
        <end position="566"/>
    </location>
</feature>
<keyword evidence="2 3" id="KW-0677">Repeat</keyword>
<reference evidence="6" key="1">
    <citation type="submission" date="2020-07" db="EMBL/GenBank/DDBJ databases">
        <title>Genome sequence and genetic diversity analysis of an under-domesticated orphan crop, white fonio (Digitaria exilis).</title>
        <authorList>
            <person name="Bennetzen J.L."/>
            <person name="Chen S."/>
            <person name="Ma X."/>
            <person name="Wang X."/>
            <person name="Yssel A.E.J."/>
            <person name="Chaluvadi S.R."/>
            <person name="Johnson M."/>
            <person name="Gangashetty P."/>
            <person name="Hamidou F."/>
            <person name="Sanogo M.D."/>
            <person name="Zwaenepoel A."/>
            <person name="Wallace J."/>
            <person name="Van De Peer Y."/>
            <person name="Van Deynze A."/>
        </authorList>
    </citation>
    <scope>NUCLEOTIDE SEQUENCE</scope>
    <source>
        <tissue evidence="6">Leaves</tissue>
    </source>
</reference>
<sequence>MPTPVPAARQCLAPAAVAALDAAVASARRRAHAQTTSLHLISSLLAPTAAPLLRDALARARSAAYSPRLQLKALELCFAVSLDRLPSSSSQSQDGNENLEPPVANSLMAAIKRSQANQRRNPDTFHFYHQPSATSPNATVKVDLSHLVLAILDDPLVSRVFADAGFRSGDIKLAILRPAPPMPLLGRLPARARPPPLFLCSFAAADDAQVPSPAAALAGAVPGEDNRRRIAEILSRGRNPMLVGGGAASAAADFANTSPYRIIPVGPTPINQTDLAPNNSGSGIILSIGDLKDLVADDDADLQERGRRVVSEVTRLLEMHRAGQTLWVMGWSATYETYLAFLSKFPLVDKDWELQLLPITALRDAAPAAAGVMHPATTATALSKPPTTRSILLLPNNLHNNQLFLLLCIMVESFVPFGGFMCDTNEANIVTANSCPLALRCQQCNDRYEQEVATIIRGSGISAEAHQEVQVRGDQMVLNAKILNLQKKWNEYCLRLHQGCQRINRDHHQLFPRYIGVPADRERAPNPSQGSEAVVLQREVIKPSAVSASHSNTTTKSVSSPSISNQRNADLALNLQVRQSKSDEPLHNKVVQSLHSNPSNCDNRDDHVSPSSAAPVATDLVLGTPRGSSSKDSRNALCKHVEDAEGSVQLTPKKVDDLNLKPLQSSVQPYSCSRSSSNGGQKSTSALHSAVSGGTSAFGQWQRPSPLTGQNFDLSNYKLLMERLFKAVGRQEEALSAICASIVQCRSMERRRGANKKNDIWFSFHGPDSIAKRRVGVALAELMHGSSDNLIYLDLSLQDWGNSNFRAKLATDCIFEELRKKQRSVLFLENIDKADCLVQESLTHAIETGGYKDLHGGRVADLNDSIVVLSTRMIRGCQDGSRGMEQGHAFSEEKVLAARGHRLKIIVEPGTTNIGGYPGSKVVVSSRHSLGDIQASLHSSSFSKRKLSISDGREKVEEASGSSKRLHRPSSVPFDLNLPVDEAEADDGDDDSSSSHENSCGNTDGSIEKLLSSVDKSIDFKPVDFGKLWGELLQEFGNTMSNVVGSGCRLEIDAGAMEQILAAACASDSEEKRGVRTWVEQVFGRSLEQLKVKCKDVSLRLVACEEVLLKDEGFTFGGLLLPSRIILEDDVPV</sequence>
<dbReference type="SUPFAM" id="SSF52540">
    <property type="entry name" value="P-loop containing nucleoside triphosphate hydrolases"/>
    <property type="match status" value="1"/>
</dbReference>
<dbReference type="Gene3D" id="3.40.50.300">
    <property type="entry name" value="P-loop containing nucleotide triphosphate hydrolases"/>
    <property type="match status" value="1"/>
</dbReference>
<evidence type="ECO:0000313" key="7">
    <source>
        <dbReference type="Proteomes" id="UP000636709"/>
    </source>
</evidence>
<dbReference type="InterPro" id="IPR058680">
    <property type="entry name" value="NBD_SMAX1-like"/>
</dbReference>
<dbReference type="PANTHER" id="PTHR43572">
    <property type="entry name" value="CHAPERONE PROTEIN CLPD, CHLOROPLASTIC"/>
    <property type="match status" value="1"/>
</dbReference>
<gene>
    <name evidence="6" type="ORF">HU200_064456</name>
</gene>
<dbReference type="OrthoDB" id="1723324at2759"/>
<dbReference type="InterPro" id="IPR051650">
    <property type="entry name" value="SL_signaling_regulator"/>
</dbReference>
<evidence type="ECO:0000256" key="4">
    <source>
        <dbReference type="SAM" id="MobiDB-lite"/>
    </source>
</evidence>
<comment type="similarity">
    <text evidence="1">Belongs to the ClpA/ClpB family.</text>
</comment>
<feature type="compositionally biased region" description="Acidic residues" evidence="4">
    <location>
        <begin position="981"/>
        <end position="992"/>
    </location>
</feature>
<accession>A0A835DVH2</accession>